<evidence type="ECO:0000256" key="12">
    <source>
        <dbReference type="SAM" id="Phobius"/>
    </source>
</evidence>
<evidence type="ECO:0000256" key="2">
    <source>
        <dbReference type="ARBA" id="ARBA00004651"/>
    </source>
</evidence>
<comment type="subcellular location">
    <subcellularLocation>
        <location evidence="2">Cell membrane</location>
        <topology evidence="2">Multi-pass membrane protein</topology>
    </subcellularLocation>
</comment>
<evidence type="ECO:0000256" key="10">
    <source>
        <dbReference type="ARBA" id="ARBA00023012"/>
    </source>
</evidence>
<evidence type="ECO:0000259" key="13">
    <source>
        <dbReference type="PROSITE" id="PS50109"/>
    </source>
</evidence>
<dbReference type="PANTHER" id="PTHR34220">
    <property type="entry name" value="SENSOR HISTIDINE KINASE YPDA"/>
    <property type="match status" value="1"/>
</dbReference>
<evidence type="ECO:0000313" key="16">
    <source>
        <dbReference type="Proteomes" id="UP000298246"/>
    </source>
</evidence>
<reference evidence="15 16" key="1">
    <citation type="submission" date="2017-03" db="EMBL/GenBank/DDBJ databases">
        <title>Isolation of Levoglucosan Utilizing Bacteria.</title>
        <authorList>
            <person name="Arya A.S."/>
        </authorList>
    </citation>
    <scope>NUCLEOTIDE SEQUENCE [LARGE SCALE GENOMIC DNA]</scope>
    <source>
        <strain evidence="15 16">MEC069</strain>
    </source>
</reference>
<dbReference type="AlphaFoldDB" id="A0A4Y8Q7A0"/>
<keyword evidence="9" id="KW-0067">ATP-binding</keyword>
<dbReference type="SUPFAM" id="SSF158472">
    <property type="entry name" value="HAMP domain-like"/>
    <property type="match status" value="1"/>
</dbReference>
<accession>A0A4Y8Q7A0</accession>
<dbReference type="Pfam" id="PF00672">
    <property type="entry name" value="HAMP"/>
    <property type="match status" value="1"/>
</dbReference>
<evidence type="ECO:0000256" key="4">
    <source>
        <dbReference type="ARBA" id="ARBA00022475"/>
    </source>
</evidence>
<dbReference type="InterPro" id="IPR050640">
    <property type="entry name" value="Bact_2-comp_sensor_kinase"/>
</dbReference>
<evidence type="ECO:0000313" key="15">
    <source>
        <dbReference type="EMBL" id="TFE90229.1"/>
    </source>
</evidence>
<dbReference type="InterPro" id="IPR004358">
    <property type="entry name" value="Sig_transdc_His_kin-like_C"/>
</dbReference>
<keyword evidence="5" id="KW-0597">Phosphoprotein</keyword>
<proteinExistence type="predicted"/>
<dbReference type="PANTHER" id="PTHR34220:SF7">
    <property type="entry name" value="SENSOR HISTIDINE KINASE YPDA"/>
    <property type="match status" value="1"/>
</dbReference>
<dbReference type="Gene3D" id="6.10.340.10">
    <property type="match status" value="1"/>
</dbReference>
<keyword evidence="6" id="KW-0808">Transferase</keyword>
<gene>
    <name evidence="15" type="ORF">B5M42_06065</name>
</gene>
<dbReference type="InterPro" id="IPR036890">
    <property type="entry name" value="HATPase_C_sf"/>
</dbReference>
<dbReference type="EMBL" id="MYFO01000005">
    <property type="protein sequence ID" value="TFE90229.1"/>
    <property type="molecule type" value="Genomic_DNA"/>
</dbReference>
<dbReference type="SMART" id="SM00387">
    <property type="entry name" value="HATPase_c"/>
    <property type="match status" value="1"/>
</dbReference>
<dbReference type="Proteomes" id="UP000298246">
    <property type="component" value="Unassembled WGS sequence"/>
</dbReference>
<dbReference type="RefSeq" id="WP_134750771.1">
    <property type="nucleotide sequence ID" value="NZ_MYFO02000001.1"/>
</dbReference>
<evidence type="ECO:0000256" key="8">
    <source>
        <dbReference type="ARBA" id="ARBA00022777"/>
    </source>
</evidence>
<dbReference type="Gene3D" id="3.30.565.10">
    <property type="entry name" value="Histidine kinase-like ATPase, C-terminal domain"/>
    <property type="match status" value="1"/>
</dbReference>
<keyword evidence="11 12" id="KW-0472">Membrane</keyword>
<feature type="transmembrane region" description="Helical" evidence="12">
    <location>
        <begin position="9"/>
        <end position="29"/>
    </location>
</feature>
<comment type="catalytic activity">
    <reaction evidence="1">
        <text>ATP + protein L-histidine = ADP + protein N-phospho-L-histidine.</text>
        <dbReference type="EC" id="2.7.13.3"/>
    </reaction>
</comment>
<keyword evidence="8 15" id="KW-0418">Kinase</keyword>
<organism evidence="15 16">
    <name type="scientific">Paenibacillus athensensis</name>
    <dbReference type="NCBI Taxonomy" id="1967502"/>
    <lineage>
        <taxon>Bacteria</taxon>
        <taxon>Bacillati</taxon>
        <taxon>Bacillota</taxon>
        <taxon>Bacilli</taxon>
        <taxon>Bacillales</taxon>
        <taxon>Paenibacillaceae</taxon>
        <taxon>Paenibacillus</taxon>
    </lineage>
</organism>
<feature type="domain" description="Histidine kinase" evidence="13">
    <location>
        <begin position="370"/>
        <end position="477"/>
    </location>
</feature>
<dbReference type="InterPro" id="IPR010559">
    <property type="entry name" value="Sig_transdc_His_kin_internal"/>
</dbReference>
<dbReference type="Pfam" id="PF02518">
    <property type="entry name" value="HATPase_c"/>
    <property type="match status" value="1"/>
</dbReference>
<dbReference type="CDD" id="cd06225">
    <property type="entry name" value="HAMP"/>
    <property type="match status" value="1"/>
</dbReference>
<evidence type="ECO:0000259" key="14">
    <source>
        <dbReference type="PROSITE" id="PS50885"/>
    </source>
</evidence>
<evidence type="ECO:0000256" key="3">
    <source>
        <dbReference type="ARBA" id="ARBA00012438"/>
    </source>
</evidence>
<evidence type="ECO:0000256" key="11">
    <source>
        <dbReference type="ARBA" id="ARBA00023136"/>
    </source>
</evidence>
<name>A0A4Y8Q7A0_9BACL</name>
<dbReference type="PROSITE" id="PS50109">
    <property type="entry name" value="HIS_KIN"/>
    <property type="match status" value="1"/>
</dbReference>
<feature type="domain" description="HAMP" evidence="14">
    <location>
        <begin position="198"/>
        <end position="250"/>
    </location>
</feature>
<keyword evidence="4" id="KW-1003">Cell membrane</keyword>
<dbReference type="GO" id="GO:0005886">
    <property type="term" value="C:plasma membrane"/>
    <property type="evidence" value="ECO:0007669"/>
    <property type="project" value="UniProtKB-SubCell"/>
</dbReference>
<dbReference type="SMART" id="SM00304">
    <property type="entry name" value="HAMP"/>
    <property type="match status" value="1"/>
</dbReference>
<dbReference type="GO" id="GO:0005524">
    <property type="term" value="F:ATP binding"/>
    <property type="evidence" value="ECO:0007669"/>
    <property type="project" value="UniProtKB-KW"/>
</dbReference>
<evidence type="ECO:0000256" key="6">
    <source>
        <dbReference type="ARBA" id="ARBA00022679"/>
    </source>
</evidence>
<dbReference type="SUPFAM" id="SSF55874">
    <property type="entry name" value="ATPase domain of HSP90 chaperone/DNA topoisomerase II/histidine kinase"/>
    <property type="match status" value="1"/>
</dbReference>
<keyword evidence="12" id="KW-0812">Transmembrane</keyword>
<dbReference type="PRINTS" id="PR00344">
    <property type="entry name" value="BCTRLSENSOR"/>
</dbReference>
<evidence type="ECO:0000256" key="9">
    <source>
        <dbReference type="ARBA" id="ARBA00022840"/>
    </source>
</evidence>
<dbReference type="EC" id="2.7.13.3" evidence="3"/>
<protein>
    <recommendedName>
        <fullName evidence="3">histidine kinase</fullName>
        <ecNumber evidence="3">2.7.13.3</ecNumber>
    </recommendedName>
</protein>
<dbReference type="PROSITE" id="PS50885">
    <property type="entry name" value="HAMP"/>
    <property type="match status" value="1"/>
</dbReference>
<evidence type="ECO:0000256" key="7">
    <source>
        <dbReference type="ARBA" id="ARBA00022741"/>
    </source>
</evidence>
<keyword evidence="10" id="KW-0902">Two-component regulatory system</keyword>
<comment type="caution">
    <text evidence="15">The sequence shown here is derived from an EMBL/GenBank/DDBJ whole genome shotgun (WGS) entry which is preliminary data.</text>
</comment>
<keyword evidence="7" id="KW-0547">Nucleotide-binding</keyword>
<keyword evidence="12" id="KW-1133">Transmembrane helix</keyword>
<evidence type="ECO:0000256" key="1">
    <source>
        <dbReference type="ARBA" id="ARBA00000085"/>
    </source>
</evidence>
<feature type="transmembrane region" description="Helical" evidence="12">
    <location>
        <begin position="177"/>
        <end position="197"/>
    </location>
</feature>
<dbReference type="Pfam" id="PF06580">
    <property type="entry name" value="His_kinase"/>
    <property type="match status" value="1"/>
</dbReference>
<dbReference type="GO" id="GO:0000155">
    <property type="term" value="F:phosphorelay sensor kinase activity"/>
    <property type="evidence" value="ECO:0007669"/>
    <property type="project" value="InterPro"/>
</dbReference>
<dbReference type="InterPro" id="IPR005467">
    <property type="entry name" value="His_kinase_dom"/>
</dbReference>
<keyword evidence="16" id="KW-1185">Reference proteome</keyword>
<dbReference type="OrthoDB" id="9776552at2"/>
<sequence length="480" mass="54509">MKTIRSKMMLLSLMIWIIMAIIWISMSIFNQVTVEKYNEILQRYLLMNQASQLSQQALTSLNNYRMTPTLETLAGYQTDSSKLLHTAAELNWLRNQDNTMRIDNVQNMLESQAETMDLAVRFQKDNDEENAAKEFDEATNISKYIAEATLTLISGEQTTYDAFYRKIIERSSDIKKMGFWTLALVSLLLLLFSYRFVNSVTEPIRMLTQSAREISRGRFENPINVEGNDDMAFLAKTLDNMRVSVGNLIDEIQSKAQLEYDLHRHKLMLKESELKSLQSQINPHFLFNTLNMLSKEAYLAGAEQTSELISSVAGMLRYNLRKMDSKVTLKDEIAVLEEYLHIQQARFGDRLRVVREIDERALHVEVPILILQPLAENAFIYAIEPAEDGGTLTVRVKEEADAICVDIEDTGPGMTEEQLARLLTDSGAAEYKGHSTGIGLRNVTHRLQLFYGVDEMIAIRSAPGKGTCITLKLPKGAPRA</sequence>
<evidence type="ECO:0000256" key="5">
    <source>
        <dbReference type="ARBA" id="ARBA00022553"/>
    </source>
</evidence>
<dbReference type="InterPro" id="IPR003660">
    <property type="entry name" value="HAMP_dom"/>
</dbReference>
<dbReference type="InterPro" id="IPR003594">
    <property type="entry name" value="HATPase_dom"/>
</dbReference>